<feature type="domain" description="ORC1/DEAH AAA+ ATPase" evidence="2">
    <location>
        <begin position="28"/>
        <end position="126"/>
    </location>
</feature>
<dbReference type="InterPro" id="IPR011990">
    <property type="entry name" value="TPR-like_helical_dom_sf"/>
</dbReference>
<dbReference type="SUPFAM" id="SSF48452">
    <property type="entry name" value="TPR-like"/>
    <property type="match status" value="2"/>
</dbReference>
<comment type="caution">
    <text evidence="3">The sequence shown here is derived from an EMBL/GenBank/DDBJ whole genome shotgun (WGS) entry which is preliminary data.</text>
</comment>
<organism evidence="3 4">
    <name type="scientific">Nannocystis bainbridge</name>
    <dbReference type="NCBI Taxonomy" id="2995303"/>
    <lineage>
        <taxon>Bacteria</taxon>
        <taxon>Pseudomonadati</taxon>
        <taxon>Myxococcota</taxon>
        <taxon>Polyangia</taxon>
        <taxon>Nannocystales</taxon>
        <taxon>Nannocystaceae</taxon>
        <taxon>Nannocystis</taxon>
    </lineage>
</organism>
<dbReference type="Pfam" id="PF13401">
    <property type="entry name" value="AAA_22"/>
    <property type="match status" value="1"/>
</dbReference>
<dbReference type="PANTHER" id="PTHR47691:SF3">
    <property type="entry name" value="HTH-TYPE TRANSCRIPTIONAL REGULATOR RV0890C-RELATED"/>
    <property type="match status" value="1"/>
</dbReference>
<protein>
    <submittedName>
        <fullName evidence="3">Tetratricopeptide repeat protein</fullName>
    </submittedName>
</protein>
<accession>A0ABT5DZV9</accession>
<dbReference type="InterPro" id="IPR027417">
    <property type="entry name" value="P-loop_NTPase"/>
</dbReference>
<dbReference type="Gene3D" id="3.40.50.300">
    <property type="entry name" value="P-loop containing nucleotide triphosphate hydrolases"/>
    <property type="match status" value="1"/>
</dbReference>
<evidence type="ECO:0000313" key="3">
    <source>
        <dbReference type="EMBL" id="MDC0719119.1"/>
    </source>
</evidence>
<keyword evidence="1" id="KW-0802">TPR repeat</keyword>
<proteinExistence type="predicted"/>
<dbReference type="PANTHER" id="PTHR47691">
    <property type="entry name" value="REGULATOR-RELATED"/>
    <property type="match status" value="1"/>
</dbReference>
<dbReference type="InterPro" id="IPR049945">
    <property type="entry name" value="AAA_22"/>
</dbReference>
<dbReference type="InterPro" id="IPR019734">
    <property type="entry name" value="TPR_rpt"/>
</dbReference>
<evidence type="ECO:0000256" key="1">
    <source>
        <dbReference type="PROSITE-ProRule" id="PRU00339"/>
    </source>
</evidence>
<dbReference type="EMBL" id="JAQNDL010000002">
    <property type="protein sequence ID" value="MDC0719119.1"/>
    <property type="molecule type" value="Genomic_DNA"/>
</dbReference>
<dbReference type="Pfam" id="PF13424">
    <property type="entry name" value="TPR_12"/>
    <property type="match status" value="1"/>
</dbReference>
<name>A0ABT5DZV9_9BACT</name>
<keyword evidence="4" id="KW-1185">Reference proteome</keyword>
<dbReference type="SMART" id="SM00028">
    <property type="entry name" value="TPR"/>
    <property type="match status" value="6"/>
</dbReference>
<dbReference type="PRINTS" id="PR00364">
    <property type="entry name" value="DISEASERSIST"/>
</dbReference>
<dbReference type="PROSITE" id="PS50005">
    <property type="entry name" value="TPR"/>
    <property type="match status" value="1"/>
</dbReference>
<evidence type="ECO:0000259" key="2">
    <source>
        <dbReference type="Pfam" id="PF13401"/>
    </source>
</evidence>
<dbReference type="Gene3D" id="1.25.40.10">
    <property type="entry name" value="Tetratricopeptide repeat domain"/>
    <property type="match status" value="1"/>
</dbReference>
<sequence>MDALPVAASSFVGRAADLEAIADRFEDGARLVTITGLGGMGKTRLAQRFAKAQASSYAAPGAGGVWFCDLTGVRGRAGCCSAVASALGLQITADEAALVEQLGAALARCGRILIVLDNFEQLAEVAAVTLGAWLRAAARARFVVTSRVALGVDGEHLWPLQPLELPPPELREPAELAAVESVELFVRRARQLRPDLVLRPEDLSAIAEVVRRLEGIPLAIELAAARVTVLSVIQLRDRLVDRLALLVRHGESGRHASMRRVIAETWDQLEAGEQDCLAGCTIFAGGFTLATAEAVLAEDVGPVLPRLESLCLRSLVRATPRLELEGELRFSLFETIREFAAARLSAMPELAARLAGRHASVYAGLARTLAAPAVGGGPAAARLDLELDNLVAAHAHALASSDAEAAERALVLACAAHRPSMRRGMVGHALRLLDAAIARAGATAAPADLAAAVLARGRAHRLLGAGQEARADFVEGTALARSAVDPSQEALGRMLLGELVEIDGATAEAREHFAAALACLVRAPDDPLAPLREAEIRTRLAHAYRREGQLDRAEQEIDRALALHRAAEHCEELPLVLYEAGVIAWFRGRHEEALARYDEGLARVEASDPRHARGALSYVRAILLQERGDLDAAFDHYVRALALIRVSGNLHLEASALYYFAGAHLERGQRDDAARLLERALRMFHELEIPRYQALTESCRATVFALAGEVEAARRCLTAAERAAAACRSEGALTATVAIHGLHVRMTTAAPAARAGLFEEARALAEAYPSDDSRFALRVALASVAHGEPPGAPLIVRAGGQALRLPGAAVDVDLRRRVPLQRIVLALARKRIEAPGEALALEELLAAGWPGERVGDSAGTNRVHVALSTLRNLGLRAVLVSSREGYALTSASPCVLEQ</sequence>
<evidence type="ECO:0000313" key="4">
    <source>
        <dbReference type="Proteomes" id="UP001221686"/>
    </source>
</evidence>
<feature type="repeat" description="TPR" evidence="1">
    <location>
        <begin position="534"/>
        <end position="567"/>
    </location>
</feature>
<gene>
    <name evidence="3" type="ORF">POL25_19595</name>
</gene>
<reference evidence="3 4" key="1">
    <citation type="submission" date="2022-11" db="EMBL/GenBank/DDBJ databases">
        <title>Minimal conservation of predation-associated metabolite biosynthetic gene clusters underscores biosynthetic potential of Myxococcota including descriptions for ten novel species: Archangium lansinium sp. nov., Myxococcus landrumus sp. nov., Nannocystis bai.</title>
        <authorList>
            <person name="Ahearne A."/>
            <person name="Stevens C."/>
            <person name="Dowd S."/>
        </authorList>
    </citation>
    <scope>NUCLEOTIDE SEQUENCE [LARGE SCALE GENOMIC DNA]</scope>
    <source>
        <strain evidence="3 4">BB15-2</strain>
    </source>
</reference>
<dbReference type="Proteomes" id="UP001221686">
    <property type="component" value="Unassembled WGS sequence"/>
</dbReference>
<dbReference type="RefSeq" id="WP_272087630.1">
    <property type="nucleotide sequence ID" value="NZ_JAQNDL010000002.1"/>
</dbReference>
<dbReference type="SUPFAM" id="SSF52540">
    <property type="entry name" value="P-loop containing nucleoside triphosphate hydrolases"/>
    <property type="match status" value="1"/>
</dbReference>